<reference evidence="4" key="1">
    <citation type="submission" date="2022-01" db="EMBL/GenBank/DDBJ databases">
        <title>Complete genome of Methanomicrobium antiquum DSM 21220.</title>
        <authorList>
            <person name="Chen S.-C."/>
            <person name="You Y.-T."/>
            <person name="Zhou Y.-Z."/>
            <person name="Lai M.-C."/>
        </authorList>
    </citation>
    <scope>NUCLEOTIDE SEQUENCE</scope>
    <source>
        <strain evidence="4">DSM 21220</strain>
    </source>
</reference>
<dbReference type="GO" id="GO:0005524">
    <property type="term" value="F:ATP binding"/>
    <property type="evidence" value="ECO:0007669"/>
    <property type="project" value="InterPro"/>
</dbReference>
<dbReference type="SMART" id="SM00490">
    <property type="entry name" value="HELICc"/>
    <property type="match status" value="1"/>
</dbReference>
<keyword evidence="4" id="KW-0067">ATP-binding</keyword>
<dbReference type="GO" id="GO:0004386">
    <property type="term" value="F:helicase activity"/>
    <property type="evidence" value="ECO:0007669"/>
    <property type="project" value="UniProtKB-KW"/>
</dbReference>
<dbReference type="KEGG" id="manq:L1994_03240"/>
<dbReference type="GO" id="GO:0140097">
    <property type="term" value="F:catalytic activity, acting on DNA"/>
    <property type="evidence" value="ECO:0007669"/>
    <property type="project" value="UniProtKB-ARBA"/>
</dbReference>
<dbReference type="PANTHER" id="PTHR10799">
    <property type="entry name" value="SNF2/RAD54 HELICASE FAMILY"/>
    <property type="match status" value="1"/>
</dbReference>
<dbReference type="PROSITE" id="PS51192">
    <property type="entry name" value="HELICASE_ATP_BIND_1"/>
    <property type="match status" value="1"/>
</dbReference>
<dbReference type="AlphaFoldDB" id="A0AAF0JNH6"/>
<dbReference type="InterPro" id="IPR000330">
    <property type="entry name" value="SNF2_N"/>
</dbReference>
<dbReference type="Pfam" id="PF12419">
    <property type="entry name" value="DUF3670"/>
    <property type="match status" value="1"/>
</dbReference>
<dbReference type="InterPro" id="IPR014001">
    <property type="entry name" value="Helicase_ATP-bd"/>
</dbReference>
<dbReference type="GO" id="GO:0016787">
    <property type="term" value="F:hydrolase activity"/>
    <property type="evidence" value="ECO:0007669"/>
    <property type="project" value="UniProtKB-KW"/>
</dbReference>
<dbReference type="Gene3D" id="3.40.50.10810">
    <property type="entry name" value="Tandem AAA-ATPase domain"/>
    <property type="match status" value="1"/>
</dbReference>
<dbReference type="InterPro" id="IPR022138">
    <property type="entry name" value="DUF3670"/>
</dbReference>
<dbReference type="CDD" id="cd18012">
    <property type="entry name" value="DEXQc_arch_SWI2_SNF2"/>
    <property type="match status" value="1"/>
</dbReference>
<protein>
    <submittedName>
        <fullName evidence="4">DEAD/DEAH box helicase</fullName>
    </submittedName>
</protein>
<evidence type="ECO:0000256" key="1">
    <source>
        <dbReference type="ARBA" id="ARBA00022801"/>
    </source>
</evidence>
<dbReference type="SUPFAM" id="SSF52540">
    <property type="entry name" value="P-loop containing nucleoside triphosphate hydrolases"/>
    <property type="match status" value="2"/>
</dbReference>
<evidence type="ECO:0000313" key="5">
    <source>
        <dbReference type="Proteomes" id="UP001218895"/>
    </source>
</evidence>
<dbReference type="RefSeq" id="WP_278100260.1">
    <property type="nucleotide sequence ID" value="NZ_CP091092.1"/>
</dbReference>
<dbReference type="EMBL" id="CP091092">
    <property type="protein sequence ID" value="WFN37421.1"/>
    <property type="molecule type" value="Genomic_DNA"/>
</dbReference>
<keyword evidence="4" id="KW-0347">Helicase</keyword>
<dbReference type="InterPro" id="IPR027417">
    <property type="entry name" value="P-loop_NTPase"/>
</dbReference>
<gene>
    <name evidence="4" type="ORF">L1994_03240</name>
</gene>
<dbReference type="Proteomes" id="UP001218895">
    <property type="component" value="Chromosome"/>
</dbReference>
<dbReference type="CDD" id="cd18793">
    <property type="entry name" value="SF2_C_SNF"/>
    <property type="match status" value="1"/>
</dbReference>
<keyword evidence="5" id="KW-1185">Reference proteome</keyword>
<evidence type="ECO:0000259" key="3">
    <source>
        <dbReference type="PROSITE" id="PS51194"/>
    </source>
</evidence>
<dbReference type="Pfam" id="PF00176">
    <property type="entry name" value="SNF2-rel_dom"/>
    <property type="match status" value="1"/>
</dbReference>
<dbReference type="PROSITE" id="PS51194">
    <property type="entry name" value="HELICASE_CTER"/>
    <property type="match status" value="1"/>
</dbReference>
<dbReference type="Pfam" id="PF00271">
    <property type="entry name" value="Helicase_C"/>
    <property type="match status" value="1"/>
</dbReference>
<dbReference type="InterPro" id="IPR001650">
    <property type="entry name" value="Helicase_C-like"/>
</dbReference>
<evidence type="ECO:0000313" key="4">
    <source>
        <dbReference type="EMBL" id="WFN37421.1"/>
    </source>
</evidence>
<dbReference type="InterPro" id="IPR038718">
    <property type="entry name" value="SNF2-like_sf"/>
</dbReference>
<dbReference type="FunFam" id="3.40.50.300:FF:000533">
    <property type="entry name" value="Helicase, Snf2 family"/>
    <property type="match status" value="1"/>
</dbReference>
<proteinExistence type="predicted"/>
<dbReference type="GeneID" id="79949377"/>
<feature type="domain" description="Helicase C-terminal" evidence="3">
    <location>
        <begin position="837"/>
        <end position="993"/>
    </location>
</feature>
<feature type="domain" description="Helicase ATP-binding" evidence="2">
    <location>
        <begin position="554"/>
        <end position="714"/>
    </location>
</feature>
<sequence length="1011" mass="114628">MKDTINKESSEAPGVFLHSFWSIEDECLVIWGEDKSRLNNMPESKKGRNILHPFSATPGTLLSLLEKILPDVIIKANTGSHTITLPVKQNIPFSSHENIPDNVEWREVTVPSLMLNPVDIHTLFGKINPDSYVPDKSTLEYWRLAYFFIINLCSAGLIFPKITYNYPEKTMVGWKALIIGKEIRNYYELLKRSAPIAALPSGKSAEDTLDSFFGAVIAGTLGESLGKNSGLNRKEKKIDNKTSPEKQFIECLRGERSQFTSDEYKTGNFARRAENLLSLTEIDKFFLKTDSEQTISEKYTPLIRLSCNPEDIYADWLVSYGFLTGNSPGDIINPDEIFNNPELNHYSKAELFSLINRASELYLKLKKSLQTMYCEPLVISSDDAFDFLLNYAGLFEEENFTVEVPSWWKSPAKKPLMKISAEPYEDTLFSANSLAGFRWEAAIGSTKISAEEFEELVRQKIPVIKYQGNWIRLDIENIEKQINYLKKRHPENILSSAGLLRLEAETDIEIEAKGRFGDMLAVIREPGKIPDAKVPQTFKGTLRPYQERGMCWLSYMLEFGFGVCLADDMGLGKTIQLIAYLALSPEKTKQTLIIAPMSVLGNWKREITVFLPEEDVYIHHGTSREKSDDFKKAIKNHRIILTTYHLVQRDEEFISAIDWDLVVLDEAQNIKNHRTKQSKAVRKLKSEKRLALTGTPVENRLLELWSIMDFLNPGYLGSYAEYKLTFGESGLKEGSAEKLRRLIRPFMLRRLKADKTVIADLPDKMEMKVYCPLSGEQAALYTAAVSEMLGEIEESGGIERKGRVLSALTKLKQICNHPALFLKEDRLKKGRSGKLDRLTEMLEEVCANNEKALIFTQYATFADMLGDYLKTSAGVPVYIIHGKIRRKKREQMVELFQKTPGPGIFILSLKAGGTGLNLTAASHVFHIDRWWNPAVESQATDRAFRIGQDKNVQVHLMVASGTLEEKIDQMIERKKDLADKVLTPGDNWLTTLSNDEIREILSLSIAGDELI</sequence>
<keyword evidence="1" id="KW-0378">Hydrolase</keyword>
<dbReference type="InterPro" id="IPR049730">
    <property type="entry name" value="SNF2/RAD54-like_C"/>
</dbReference>
<keyword evidence="4" id="KW-0547">Nucleotide-binding</keyword>
<organism evidence="4 5">
    <name type="scientific">Methanomicrobium antiquum</name>
    <dbReference type="NCBI Taxonomy" id="487686"/>
    <lineage>
        <taxon>Archaea</taxon>
        <taxon>Methanobacteriati</taxon>
        <taxon>Methanobacteriota</taxon>
        <taxon>Stenosarchaea group</taxon>
        <taxon>Methanomicrobia</taxon>
        <taxon>Methanomicrobiales</taxon>
        <taxon>Methanomicrobiaceae</taxon>
        <taxon>Methanomicrobium</taxon>
    </lineage>
</organism>
<accession>A0AAF0JNH6</accession>
<dbReference type="Gene3D" id="3.40.50.300">
    <property type="entry name" value="P-loop containing nucleotide triphosphate hydrolases"/>
    <property type="match status" value="1"/>
</dbReference>
<evidence type="ECO:0000259" key="2">
    <source>
        <dbReference type="PROSITE" id="PS51192"/>
    </source>
</evidence>
<dbReference type="SMART" id="SM00487">
    <property type="entry name" value="DEXDc"/>
    <property type="match status" value="1"/>
</dbReference>
<name>A0AAF0JNH6_9EURY</name>